<dbReference type="InterPro" id="IPR001757">
    <property type="entry name" value="P_typ_ATPase"/>
</dbReference>
<evidence type="ECO:0000256" key="11">
    <source>
        <dbReference type="ARBA" id="ARBA00023136"/>
    </source>
</evidence>
<gene>
    <name evidence="21" type="ORF">BBBOND_0405110</name>
</gene>
<dbReference type="Pfam" id="PF00122">
    <property type="entry name" value="E1-E2_ATPase"/>
    <property type="match status" value="1"/>
</dbReference>
<evidence type="ECO:0000256" key="6">
    <source>
        <dbReference type="ARBA" id="ARBA00022741"/>
    </source>
</evidence>
<feature type="transmembrane region" description="Helical" evidence="16">
    <location>
        <begin position="1006"/>
        <end position="1027"/>
    </location>
</feature>
<feature type="binding site" evidence="14">
    <location>
        <position position="558"/>
    </location>
    <ligand>
        <name>ATP</name>
        <dbReference type="ChEBI" id="CHEBI:30616"/>
    </ligand>
</feature>
<feature type="domain" description="P-type ATPase N-terminal" evidence="19">
    <location>
        <begin position="5"/>
        <end position="64"/>
    </location>
</feature>
<dbReference type="Pfam" id="PF16212">
    <property type="entry name" value="PhoLip_ATPase_C"/>
    <property type="match status" value="1"/>
</dbReference>
<dbReference type="AlphaFoldDB" id="A0A061DBE8"/>
<feature type="domain" description="P-type ATPase C-terminal" evidence="20">
    <location>
        <begin position="893"/>
        <end position="1142"/>
    </location>
</feature>
<evidence type="ECO:0000259" key="19">
    <source>
        <dbReference type="Pfam" id="PF16209"/>
    </source>
</evidence>
<dbReference type="Gene3D" id="3.40.50.1000">
    <property type="entry name" value="HAD superfamily/HAD-like"/>
    <property type="match status" value="1"/>
</dbReference>
<evidence type="ECO:0000256" key="10">
    <source>
        <dbReference type="ARBA" id="ARBA00022989"/>
    </source>
</evidence>
<dbReference type="Gene3D" id="3.40.1110.10">
    <property type="entry name" value="Calcium-transporting ATPase, cytoplasmic domain N"/>
    <property type="match status" value="1"/>
</dbReference>
<feature type="binding site" evidence="14">
    <location>
        <position position="635"/>
    </location>
    <ligand>
        <name>ATP</name>
        <dbReference type="ChEBI" id="CHEBI:30616"/>
    </ligand>
</feature>
<keyword evidence="7 14" id="KW-0067">ATP-binding</keyword>
<dbReference type="NCBIfam" id="TIGR01494">
    <property type="entry name" value="ATPase_P-type"/>
    <property type="match status" value="1"/>
</dbReference>
<evidence type="ECO:0000313" key="21">
    <source>
        <dbReference type="EMBL" id="CDR98026.1"/>
    </source>
</evidence>
<evidence type="ECO:0000256" key="15">
    <source>
        <dbReference type="PIRSR" id="PIRSR606539-3"/>
    </source>
</evidence>
<dbReference type="KEGG" id="bbig:BBBOND_0405110"/>
<dbReference type="GO" id="GO:0140326">
    <property type="term" value="F:ATPase-coupled intramembrane lipid transporter activity"/>
    <property type="evidence" value="ECO:0007669"/>
    <property type="project" value="UniProtKB-EC"/>
</dbReference>
<feature type="binding site" evidence="14">
    <location>
        <position position="748"/>
    </location>
    <ligand>
        <name>ATP</name>
        <dbReference type="ChEBI" id="CHEBI:30616"/>
    </ligand>
</feature>
<feature type="active site" description="4-aspartylphosphate intermediate" evidence="13">
    <location>
        <position position="448"/>
    </location>
</feature>
<feature type="binding site" evidence="14">
    <location>
        <position position="749"/>
    </location>
    <ligand>
        <name>ATP</name>
        <dbReference type="ChEBI" id="CHEBI:30616"/>
    </ligand>
</feature>
<dbReference type="SUPFAM" id="SSF81653">
    <property type="entry name" value="Calcium ATPase, transduction domain A"/>
    <property type="match status" value="1"/>
</dbReference>
<dbReference type="GO" id="GO:0016887">
    <property type="term" value="F:ATP hydrolysis activity"/>
    <property type="evidence" value="ECO:0007669"/>
    <property type="project" value="InterPro"/>
</dbReference>
<feature type="binding site" evidence="14">
    <location>
        <position position="870"/>
    </location>
    <ligand>
        <name>ATP</name>
        <dbReference type="ChEBI" id="CHEBI:30616"/>
    </ligand>
</feature>
<dbReference type="GO" id="GO:0005524">
    <property type="term" value="F:ATP binding"/>
    <property type="evidence" value="ECO:0007669"/>
    <property type="project" value="UniProtKB-UniRule"/>
</dbReference>
<keyword evidence="10 16" id="KW-1133">Transmembrane helix</keyword>
<feature type="binding site" evidence="14">
    <location>
        <position position="449"/>
    </location>
    <ligand>
        <name>ATP</name>
        <dbReference type="ChEBI" id="CHEBI:30616"/>
    </ligand>
</feature>
<feature type="binding site" evidence="15">
    <location>
        <position position="448"/>
    </location>
    <ligand>
        <name>Mg(2+)</name>
        <dbReference type="ChEBI" id="CHEBI:18420"/>
    </ligand>
</feature>
<feature type="domain" description="P-type ATPase A" evidence="18">
    <location>
        <begin position="131"/>
        <end position="194"/>
    </location>
</feature>
<evidence type="ECO:0000256" key="17">
    <source>
        <dbReference type="SAM" id="MobiDB-lite"/>
    </source>
</evidence>
<keyword evidence="22" id="KW-1185">Reference proteome</keyword>
<keyword evidence="8 15" id="KW-0460">Magnesium</keyword>
<dbReference type="NCBIfam" id="TIGR01652">
    <property type="entry name" value="ATPase-Plipid"/>
    <property type="match status" value="1"/>
</dbReference>
<dbReference type="Pfam" id="PF13246">
    <property type="entry name" value="Cation_ATPase"/>
    <property type="match status" value="1"/>
</dbReference>
<dbReference type="PANTHER" id="PTHR24092:SF150">
    <property type="entry name" value="PHOSPHOLIPID-TRANSPORTING ATPASE"/>
    <property type="match status" value="1"/>
</dbReference>
<dbReference type="InterPro" id="IPR032631">
    <property type="entry name" value="P-type_ATPase_N"/>
</dbReference>
<dbReference type="InterPro" id="IPR059000">
    <property type="entry name" value="ATPase_P-type_domA"/>
</dbReference>
<feature type="transmembrane region" description="Helical" evidence="16">
    <location>
        <begin position="928"/>
        <end position="946"/>
    </location>
</feature>
<dbReference type="GO" id="GO:0000287">
    <property type="term" value="F:magnesium ion binding"/>
    <property type="evidence" value="ECO:0007669"/>
    <property type="project" value="UniProtKB-UniRule"/>
</dbReference>
<comment type="catalytic activity">
    <reaction evidence="12 16">
        <text>ATP + H2O + phospholipidSide 1 = ADP + phosphate + phospholipidSide 2.</text>
        <dbReference type="EC" id="7.6.2.1"/>
    </reaction>
</comment>
<feature type="binding site" evidence="14">
    <location>
        <position position="599"/>
    </location>
    <ligand>
        <name>ATP</name>
        <dbReference type="ChEBI" id="CHEBI:30616"/>
    </ligand>
</feature>
<dbReference type="STRING" id="5866.A0A061DBE8"/>
<comment type="cofactor">
    <cofactor evidence="15">
        <name>Mg(2+)</name>
        <dbReference type="ChEBI" id="CHEBI:18420"/>
    </cofactor>
</comment>
<feature type="binding site" evidence="15">
    <location>
        <position position="450"/>
    </location>
    <ligand>
        <name>Mg(2+)</name>
        <dbReference type="ChEBI" id="CHEBI:18420"/>
    </ligand>
</feature>
<evidence type="ECO:0000256" key="4">
    <source>
        <dbReference type="ARBA" id="ARBA00022692"/>
    </source>
</evidence>
<proteinExistence type="inferred from homology"/>
<dbReference type="OMA" id="QALRCGR"/>
<dbReference type="SUPFAM" id="SSF81660">
    <property type="entry name" value="Metal cation-transporting ATPase, ATP-binding domain N"/>
    <property type="match status" value="1"/>
</dbReference>
<dbReference type="InterPro" id="IPR044492">
    <property type="entry name" value="P_typ_ATPase_HD_dom"/>
</dbReference>
<feature type="binding site" evidence="14">
    <location>
        <position position="448"/>
    </location>
    <ligand>
        <name>ATP</name>
        <dbReference type="ChEBI" id="CHEBI:30616"/>
    </ligand>
</feature>
<dbReference type="Gene3D" id="2.70.150.10">
    <property type="entry name" value="Calcium-transporting ATPase, cytoplasmic transduction domain A"/>
    <property type="match status" value="1"/>
</dbReference>
<keyword evidence="5 15" id="KW-0479">Metal-binding</keyword>
<dbReference type="VEuPathDB" id="PiroplasmaDB:BBBOND_0405110"/>
<dbReference type="FunFam" id="3.40.50.1000:FF:000014">
    <property type="entry name" value="Phospholipid-transporting ATPase"/>
    <property type="match status" value="1"/>
</dbReference>
<keyword evidence="6 14" id="KW-0547">Nucleotide-binding</keyword>
<evidence type="ECO:0000256" key="1">
    <source>
        <dbReference type="ARBA" id="ARBA00004141"/>
    </source>
</evidence>
<evidence type="ECO:0000259" key="18">
    <source>
        <dbReference type="Pfam" id="PF00122"/>
    </source>
</evidence>
<dbReference type="InterPro" id="IPR023298">
    <property type="entry name" value="ATPase_P-typ_TM_dom_sf"/>
</dbReference>
<feature type="transmembrane region" description="Helical" evidence="16">
    <location>
        <begin position="952"/>
        <end position="973"/>
    </location>
</feature>
<evidence type="ECO:0000256" key="3">
    <source>
        <dbReference type="ARBA" id="ARBA00008109"/>
    </source>
</evidence>
<dbReference type="SUPFAM" id="SSF56784">
    <property type="entry name" value="HAD-like"/>
    <property type="match status" value="1"/>
</dbReference>
<protein>
    <recommendedName>
        <fullName evidence="16">Phospholipid-transporting ATPase</fullName>
        <ecNumber evidence="16">7.6.2.1</ecNumber>
    </recommendedName>
</protein>
<evidence type="ECO:0000256" key="5">
    <source>
        <dbReference type="ARBA" id="ARBA00022723"/>
    </source>
</evidence>
<dbReference type="SFLD" id="SFLDF00027">
    <property type="entry name" value="p-type_atpase"/>
    <property type="match status" value="1"/>
</dbReference>
<dbReference type="EMBL" id="LK391711">
    <property type="protein sequence ID" value="CDR98026.1"/>
    <property type="molecule type" value="Genomic_DNA"/>
</dbReference>
<dbReference type="GO" id="GO:0045332">
    <property type="term" value="P:phospholipid translocation"/>
    <property type="evidence" value="ECO:0007669"/>
    <property type="project" value="TreeGrafter"/>
</dbReference>
<dbReference type="SUPFAM" id="SSF81665">
    <property type="entry name" value="Calcium ATPase, transmembrane domain M"/>
    <property type="match status" value="1"/>
</dbReference>
<dbReference type="InterPro" id="IPR023299">
    <property type="entry name" value="ATPase_P-typ_cyto_dom_N"/>
</dbReference>
<accession>A0A061DBE8</accession>
<feature type="binding site" evidence="15">
    <location>
        <position position="870"/>
    </location>
    <ligand>
        <name>Mg(2+)</name>
        <dbReference type="ChEBI" id="CHEBI:18420"/>
    </ligand>
</feature>
<feature type="binding site" evidence="14">
    <location>
        <position position="668"/>
    </location>
    <ligand>
        <name>ATP</name>
        <dbReference type="ChEBI" id="CHEBI:30616"/>
    </ligand>
</feature>
<dbReference type="SFLD" id="SFLDS00003">
    <property type="entry name" value="Haloacid_Dehalogenase"/>
    <property type="match status" value="1"/>
</dbReference>
<dbReference type="EC" id="7.6.2.1" evidence="16"/>
<dbReference type="Proteomes" id="UP000033188">
    <property type="component" value="Chromosome 5"/>
</dbReference>
<feature type="transmembrane region" description="Helical" evidence="16">
    <location>
        <begin position="1047"/>
        <end position="1065"/>
    </location>
</feature>
<comment type="subcellular location">
    <subcellularLocation>
        <location evidence="2">Endomembrane system</location>
    </subcellularLocation>
    <subcellularLocation>
        <location evidence="1 16">Membrane</location>
        <topology evidence="1 16">Multi-pass membrane protein</topology>
    </subcellularLocation>
</comment>
<evidence type="ECO:0000256" key="12">
    <source>
        <dbReference type="ARBA" id="ARBA00034036"/>
    </source>
</evidence>
<feature type="transmembrane region" description="Helical" evidence="16">
    <location>
        <begin position="1115"/>
        <end position="1132"/>
    </location>
</feature>
<dbReference type="RefSeq" id="XP_012770212.1">
    <property type="nucleotide sequence ID" value="XM_012914758.1"/>
</dbReference>
<dbReference type="PROSITE" id="PS00154">
    <property type="entry name" value="ATPASE_E1_E2"/>
    <property type="match status" value="1"/>
</dbReference>
<evidence type="ECO:0000256" key="8">
    <source>
        <dbReference type="ARBA" id="ARBA00022842"/>
    </source>
</evidence>
<dbReference type="InterPro" id="IPR023214">
    <property type="entry name" value="HAD_sf"/>
</dbReference>
<sequence>MRYVTVNDRQSTHFCSNNVKTTKYTLYNFPIKNLLEQLHEPSNLYFVFIAILQLIPRISSTHGIPVMLLPLSIVMLGNAIKDAYEDYRRYLADNEVNNSIAQVAVHPQLTKMEKAIRTIPTNEAPRRSFITKAVADDKIIYKRWHEVEVGEVIVVQNGDTIPADIVLIGSSEINGVAFVETGCLDGESTLKKKEAVLRAADHLTRDLDTALKRFKDIKGSINCEPPNQHLITFDGSLTYQISAGVDAPLEDGSCGSDGAPAPSARNRAETAGSEATETSITLLQLLLRGCKLRNTAWAMGIVIYTGHETKIYKNIPKTPHKVSNLNRIMVKLTFIVWMFQIALCSVAALWTVYRHSHGLDRALPYLQGEDEDYGLFRVFVISFFSWIAISATFVPISTIVSMNLARIAQAFFIHYDTDMYYDEINMHAAARTTSLNEDLGQVHYLFSDKTGTLTCNKMVFRKFSVAGRSYGKGYTDIRRFVLSRQGAILEPEPENPLYDKESHVNLVDDDLFKHLKNPSDPRHTHLVELFMHMICNNGVLTDATASGEVTYNSQSPDELCFVHAARFAEFKLVDKTSNSITMTVFGRKMKVRTLAMIEFDYFRRCSSAIIAFPKDPTTNLEDKDLNKFRIVLFCKGGDNVIMGKLKCKSEVDNVTASYCDQFSRDGLRTLVFAKRELTTAEFMEWNEKYIEAQADILNREKSVSMCASLIEQDLVLQGVTGIEDKLQDGVGETIELLGAAGIKVWMLTGDNLETAINIGIATNLLRVFSQRIDLHSAACATDELHAKVREWLARVKEDPGSVSHRCVVIDGIATAELTKDEIVEEFVELCTYCHSAICCRMTPAHKGLFVGLFKRKLGTVMMAIGDGGNDCNMIQTADVGIGLKGKEGMQAFNVSDYGIGQFRFLTPLILNHGRNCYRRLAKSVAYMFYKNITLIMPIFFYGYTSLFSAQRILLEVLVALYNVCFTGINVILVGSIDRDIDKTLSYRYPHLYQLGQKNYYLNAKVFLGWLFNSFFHALIIFLMMNFGLNDRYTIPSSDGLPLTSPQLGIGMLLIVMIVVSCKLIMETWYYTRLTTATYLFSFFNFFLSIYVISLSSKLGSGLLGGAMNLLSNGRFWIVLVASTAASLYRDYLMKVVHYSFLPHYYQYVQRKEYLANKLDSFRDG</sequence>
<feature type="region of interest" description="Disordered" evidence="17">
    <location>
        <begin position="250"/>
        <end position="272"/>
    </location>
</feature>
<keyword evidence="4 16" id="KW-0812">Transmembrane</keyword>
<feature type="binding site" evidence="14">
    <location>
        <position position="840"/>
    </location>
    <ligand>
        <name>ATP</name>
        <dbReference type="ChEBI" id="CHEBI:30616"/>
    </ligand>
</feature>
<evidence type="ECO:0000256" key="2">
    <source>
        <dbReference type="ARBA" id="ARBA00004308"/>
    </source>
</evidence>
<evidence type="ECO:0000313" key="22">
    <source>
        <dbReference type="Proteomes" id="UP000033188"/>
    </source>
</evidence>
<evidence type="ECO:0000256" key="13">
    <source>
        <dbReference type="PIRSR" id="PIRSR606539-1"/>
    </source>
</evidence>
<feature type="binding site" evidence="14">
    <location>
        <position position="869"/>
    </location>
    <ligand>
        <name>ATP</name>
        <dbReference type="ChEBI" id="CHEBI:30616"/>
    </ligand>
</feature>
<dbReference type="PRINTS" id="PR00119">
    <property type="entry name" value="CATATPASE"/>
</dbReference>
<dbReference type="InterPro" id="IPR032630">
    <property type="entry name" value="P_typ_ATPase_c"/>
</dbReference>
<feature type="binding site" evidence="14">
    <location>
        <position position="750"/>
    </location>
    <ligand>
        <name>ATP</name>
        <dbReference type="ChEBI" id="CHEBI:30616"/>
    </ligand>
</feature>
<evidence type="ECO:0000256" key="16">
    <source>
        <dbReference type="RuleBase" id="RU362033"/>
    </source>
</evidence>
<dbReference type="Pfam" id="PF16209">
    <property type="entry name" value="PhoLip_ATPase_N"/>
    <property type="match status" value="1"/>
</dbReference>
<dbReference type="PANTHER" id="PTHR24092">
    <property type="entry name" value="PROBABLE PHOSPHOLIPID-TRANSPORTING ATPASE"/>
    <property type="match status" value="1"/>
</dbReference>
<feature type="binding site" evidence="15">
    <location>
        <position position="866"/>
    </location>
    <ligand>
        <name>Mg(2+)</name>
        <dbReference type="ChEBI" id="CHEBI:18420"/>
    </ligand>
</feature>
<evidence type="ECO:0000256" key="7">
    <source>
        <dbReference type="ARBA" id="ARBA00022840"/>
    </source>
</evidence>
<dbReference type="GO" id="GO:0005886">
    <property type="term" value="C:plasma membrane"/>
    <property type="evidence" value="ECO:0007669"/>
    <property type="project" value="TreeGrafter"/>
</dbReference>
<feature type="transmembrane region" description="Helical" evidence="16">
    <location>
        <begin position="373"/>
        <end position="396"/>
    </location>
</feature>
<dbReference type="SFLD" id="SFLDG00002">
    <property type="entry name" value="C1.7:_P-type_atpase_like"/>
    <property type="match status" value="1"/>
</dbReference>
<keyword evidence="9 16" id="KW-1278">Translocase</keyword>
<organism evidence="21 22">
    <name type="scientific">Babesia bigemina</name>
    <dbReference type="NCBI Taxonomy" id="5866"/>
    <lineage>
        <taxon>Eukaryota</taxon>
        <taxon>Sar</taxon>
        <taxon>Alveolata</taxon>
        <taxon>Apicomplexa</taxon>
        <taxon>Aconoidasida</taxon>
        <taxon>Piroplasmida</taxon>
        <taxon>Babesiidae</taxon>
        <taxon>Babesia</taxon>
    </lineage>
</organism>
<name>A0A061DBE8_BABBI</name>
<feature type="transmembrane region" description="Helical" evidence="16">
    <location>
        <begin position="1077"/>
        <end position="1095"/>
    </location>
</feature>
<dbReference type="InterPro" id="IPR008250">
    <property type="entry name" value="ATPase_P-typ_transduc_dom_A_sf"/>
</dbReference>
<feature type="binding site" evidence="14">
    <location>
        <position position="846"/>
    </location>
    <ligand>
        <name>ATP</name>
        <dbReference type="ChEBI" id="CHEBI:30616"/>
    </ligand>
</feature>
<evidence type="ECO:0000256" key="9">
    <source>
        <dbReference type="ARBA" id="ARBA00022967"/>
    </source>
</evidence>
<feature type="binding site" evidence="14">
    <location>
        <position position="450"/>
    </location>
    <ligand>
        <name>ATP</name>
        <dbReference type="ChEBI" id="CHEBI:30616"/>
    </ligand>
</feature>
<dbReference type="InterPro" id="IPR006539">
    <property type="entry name" value="P-type_ATPase_IV"/>
</dbReference>
<dbReference type="OrthoDB" id="377733at2759"/>
<reference evidence="22" key="1">
    <citation type="journal article" date="2014" name="Nucleic Acids Res.">
        <title>The evolutionary dynamics of variant antigen genes in Babesia reveal a history of genomic innovation underlying host-parasite interaction.</title>
        <authorList>
            <person name="Jackson A.P."/>
            <person name="Otto T.D."/>
            <person name="Darby A."/>
            <person name="Ramaprasad A."/>
            <person name="Xia D."/>
            <person name="Echaide I.E."/>
            <person name="Farber M."/>
            <person name="Gahlot S."/>
            <person name="Gamble J."/>
            <person name="Gupta D."/>
            <person name="Gupta Y."/>
            <person name="Jackson L."/>
            <person name="Malandrin L."/>
            <person name="Malas T.B."/>
            <person name="Moussa E."/>
            <person name="Nair M."/>
            <person name="Reid A.J."/>
            <person name="Sanders M."/>
            <person name="Sharma J."/>
            <person name="Tracey A."/>
            <person name="Quail M.A."/>
            <person name="Weir W."/>
            <person name="Wastling J.M."/>
            <person name="Hall N."/>
            <person name="Willadsen P."/>
            <person name="Lingelbach K."/>
            <person name="Shiels B."/>
            <person name="Tait A."/>
            <person name="Berriman M."/>
            <person name="Allred D.R."/>
            <person name="Pain A."/>
        </authorList>
    </citation>
    <scope>NUCLEOTIDE SEQUENCE [LARGE SCALE GENOMIC DNA]</scope>
    <source>
        <strain evidence="22">Bond</strain>
    </source>
</reference>
<keyword evidence="11 16" id="KW-0472">Membrane</keyword>
<evidence type="ECO:0000259" key="20">
    <source>
        <dbReference type="Pfam" id="PF16212"/>
    </source>
</evidence>
<dbReference type="InterPro" id="IPR036412">
    <property type="entry name" value="HAD-like_sf"/>
</dbReference>
<dbReference type="InterPro" id="IPR018303">
    <property type="entry name" value="ATPase_P-typ_P_site"/>
</dbReference>
<dbReference type="GeneID" id="24566567"/>
<comment type="similarity">
    <text evidence="3 16">Belongs to the cation transport ATPase (P-type) (TC 3.A.3) family. Type IV subfamily.</text>
</comment>
<evidence type="ECO:0000256" key="14">
    <source>
        <dbReference type="PIRSR" id="PIRSR606539-2"/>
    </source>
</evidence>
<feature type="transmembrane region" description="Helical" evidence="16">
    <location>
        <begin position="334"/>
        <end position="353"/>
    </location>
</feature>